<gene>
    <name evidence="2" type="ORF">GLW36_13100</name>
</gene>
<evidence type="ECO:0000313" key="2">
    <source>
        <dbReference type="EMBL" id="MYL17575.1"/>
    </source>
</evidence>
<feature type="transmembrane region" description="Helical" evidence="1">
    <location>
        <begin position="49"/>
        <end position="74"/>
    </location>
</feature>
<dbReference type="AlphaFoldDB" id="A0A6B1IR96"/>
<keyword evidence="1" id="KW-0812">Transmembrane</keyword>
<proteinExistence type="predicted"/>
<feature type="transmembrane region" description="Helical" evidence="1">
    <location>
        <begin position="21"/>
        <end position="43"/>
    </location>
</feature>
<feature type="transmembrane region" description="Helical" evidence="1">
    <location>
        <begin position="120"/>
        <end position="143"/>
    </location>
</feature>
<organism evidence="2 3">
    <name type="scientific">Halorubrum distributum</name>
    <dbReference type="NCBI Taxonomy" id="29283"/>
    <lineage>
        <taxon>Archaea</taxon>
        <taxon>Methanobacteriati</taxon>
        <taxon>Methanobacteriota</taxon>
        <taxon>Stenosarchaea group</taxon>
        <taxon>Halobacteria</taxon>
        <taxon>Halobacteriales</taxon>
        <taxon>Haloferacaceae</taxon>
        <taxon>Halorubrum</taxon>
        <taxon>Halorubrum distributum group</taxon>
    </lineage>
</organism>
<feature type="transmembrane region" description="Helical" evidence="1">
    <location>
        <begin position="86"/>
        <end position="108"/>
    </location>
</feature>
<dbReference type="Proteomes" id="UP000460194">
    <property type="component" value="Unassembled WGS sequence"/>
</dbReference>
<dbReference type="EMBL" id="WMEO01000025">
    <property type="protein sequence ID" value="MYL17575.1"/>
    <property type="molecule type" value="Genomic_DNA"/>
</dbReference>
<accession>A0A6B1IR96</accession>
<protein>
    <submittedName>
        <fullName evidence="2">Uncharacterized protein</fullName>
    </submittedName>
</protein>
<evidence type="ECO:0000313" key="3">
    <source>
        <dbReference type="Proteomes" id="UP000460194"/>
    </source>
</evidence>
<sequence>MDSSTSSAAGARASRRWSLFAGVYAFACAALTAASLSTVLGLFGEVIGLPTALVVPILAAPALFAGALVWWALVERRGTVTYLRGAAFGLLTALVTGTLWTARFVSVWSPEMLAADPVRLLVGFVFAAVSVAGVVVGLPITYVRRRSRGASDGPGTANSL</sequence>
<keyword evidence="1" id="KW-0472">Membrane</keyword>
<name>A0A6B1IR96_9EURY</name>
<comment type="caution">
    <text evidence="2">The sequence shown here is derived from an EMBL/GenBank/DDBJ whole genome shotgun (WGS) entry which is preliminary data.</text>
</comment>
<dbReference type="RefSeq" id="WP_004598296.1">
    <property type="nucleotide sequence ID" value="NZ_JAWMCG010000001.1"/>
</dbReference>
<keyword evidence="1" id="KW-1133">Transmembrane helix</keyword>
<evidence type="ECO:0000256" key="1">
    <source>
        <dbReference type="SAM" id="Phobius"/>
    </source>
</evidence>
<reference evidence="2 3" key="1">
    <citation type="submission" date="2019-11" db="EMBL/GenBank/DDBJ databases">
        <title>Genome sequences of 17 halophilic strains isolated from different environments.</title>
        <authorList>
            <person name="Furrow R.E."/>
        </authorList>
    </citation>
    <scope>NUCLEOTIDE SEQUENCE [LARGE SCALE GENOMIC DNA]</scope>
    <source>
        <strain evidence="2 3">22517_05_Cabo</strain>
    </source>
</reference>